<dbReference type="InterPro" id="IPR046342">
    <property type="entry name" value="CBS_dom_sf"/>
</dbReference>
<dbReference type="PROSITE" id="PS51371">
    <property type="entry name" value="CBS"/>
    <property type="match status" value="2"/>
</dbReference>
<evidence type="ECO:0000256" key="2">
    <source>
        <dbReference type="ARBA" id="ARBA00022737"/>
    </source>
</evidence>
<dbReference type="InterPro" id="IPR046348">
    <property type="entry name" value="SIS_dom_sf"/>
</dbReference>
<feature type="domain" description="SIS" evidence="9">
    <location>
        <begin position="31"/>
        <end position="174"/>
    </location>
</feature>
<dbReference type="Gene3D" id="3.40.50.10490">
    <property type="entry name" value="Glucose-6-phosphate isomerase like protein, domain 1"/>
    <property type="match status" value="1"/>
</dbReference>
<dbReference type="PIRSF" id="PIRSF004692">
    <property type="entry name" value="KdsD_KpsF"/>
    <property type="match status" value="1"/>
</dbReference>
<dbReference type="PANTHER" id="PTHR42745">
    <property type="match status" value="1"/>
</dbReference>
<dbReference type="Gene3D" id="3.10.580.10">
    <property type="entry name" value="CBS-domain"/>
    <property type="match status" value="1"/>
</dbReference>
<evidence type="ECO:0000256" key="7">
    <source>
        <dbReference type="PROSITE-ProRule" id="PRU00703"/>
    </source>
</evidence>
<dbReference type="Proteomes" id="UP000234857">
    <property type="component" value="Unassembled WGS sequence"/>
</dbReference>
<dbReference type="InterPro" id="IPR000644">
    <property type="entry name" value="CBS_dom"/>
</dbReference>
<dbReference type="NCBIfam" id="TIGR00393">
    <property type="entry name" value="kpsF"/>
    <property type="match status" value="1"/>
</dbReference>
<dbReference type="PANTHER" id="PTHR42745:SF1">
    <property type="entry name" value="ARABINOSE 5-PHOSPHATE ISOMERASE KDSD"/>
    <property type="match status" value="1"/>
</dbReference>
<comment type="caution">
    <text evidence="10">The sequence shown here is derived from an EMBL/GenBank/DDBJ whole genome shotgun (WGS) entry which is preliminary data.</text>
</comment>
<dbReference type="PROSITE" id="PS51464">
    <property type="entry name" value="SIS"/>
    <property type="match status" value="1"/>
</dbReference>
<feature type="site" description="Catalytically relevant" evidence="6">
    <location>
        <position position="142"/>
    </location>
</feature>
<evidence type="ECO:0008006" key="12">
    <source>
        <dbReference type="Google" id="ProtNLM"/>
    </source>
</evidence>
<evidence type="ECO:0000256" key="6">
    <source>
        <dbReference type="PIRSR" id="PIRSR004692-3"/>
    </source>
</evidence>
<dbReference type="InterPro" id="IPR050986">
    <property type="entry name" value="GutQ/KpsF_isomerases"/>
</dbReference>
<dbReference type="GO" id="GO:0019146">
    <property type="term" value="F:arabinose-5-phosphate isomerase activity"/>
    <property type="evidence" value="ECO:0007669"/>
    <property type="project" value="UniProtKB-ARBA"/>
</dbReference>
<sequence length="325" mass="35376">MLIDNARKIIELEARSIQRLCEFLDSDFENAIESILLCEGRVVVSGMGKSGLIGKKISATLASTGTPSFFMHPAEAIHGDLGMLKKEDILLAISNSGETEEIVKMIPYAKKIGTKIICITGKRNSFLAVNSDYFLNSNVEKEAGKIGLAPTCSTTAQLVLGDALAITVSEKKSFESNDFAQLHPGGTLGRKLLGDVSEVMNTGEAIPMVRSDKIFSDALEEISRKRLGFTTVCNDDSTLLGIITDGDVRRILMSNPNSDIWNMSCEQVMTKDPMTISPQETIAKAIEIMENKSITTLIITDEKKNIVGVVHLHDLLGRGKVKIDI</sequence>
<dbReference type="GO" id="GO:1901135">
    <property type="term" value="P:carbohydrate derivative metabolic process"/>
    <property type="evidence" value="ECO:0007669"/>
    <property type="project" value="InterPro"/>
</dbReference>
<feature type="site" description="Catalytically relevant" evidence="6">
    <location>
        <position position="183"/>
    </location>
</feature>
<dbReference type="FunFam" id="3.40.50.10490:FF:000011">
    <property type="entry name" value="Arabinose 5-phosphate isomerase"/>
    <property type="match status" value="1"/>
</dbReference>
<dbReference type="GO" id="GO:0046872">
    <property type="term" value="F:metal ion binding"/>
    <property type="evidence" value="ECO:0007669"/>
    <property type="project" value="UniProtKB-KW"/>
</dbReference>
<feature type="site" description="Catalytically relevant" evidence="6">
    <location>
        <position position="49"/>
    </location>
</feature>
<dbReference type="CDD" id="cd04604">
    <property type="entry name" value="CBS_pair_SIS_assoc"/>
    <property type="match status" value="1"/>
</dbReference>
<dbReference type="Pfam" id="PF01380">
    <property type="entry name" value="SIS"/>
    <property type="match status" value="1"/>
</dbReference>
<dbReference type="SMART" id="SM00116">
    <property type="entry name" value="CBS"/>
    <property type="match status" value="2"/>
</dbReference>
<dbReference type="InterPro" id="IPR004800">
    <property type="entry name" value="KdsD/KpsF-type"/>
</dbReference>
<evidence type="ECO:0000256" key="5">
    <source>
        <dbReference type="PIRSR" id="PIRSR004692-2"/>
    </source>
</evidence>
<dbReference type="InterPro" id="IPR001347">
    <property type="entry name" value="SIS_dom"/>
</dbReference>
<reference evidence="10 11" key="1">
    <citation type="submission" date="2017-11" db="EMBL/GenBank/DDBJ databases">
        <title>Genome-resolved metagenomics identifies genetic mobility, metabolic interactions, and unexpected diversity in perchlorate-reducing communities.</title>
        <authorList>
            <person name="Barnum T.P."/>
            <person name="Figueroa I.A."/>
            <person name="Carlstrom C.I."/>
            <person name="Lucas L.N."/>
            <person name="Engelbrektson A.L."/>
            <person name="Coates J.D."/>
        </authorList>
    </citation>
    <scope>NUCLEOTIDE SEQUENCE [LARGE SCALE GENOMIC DNA]</scope>
    <source>
        <strain evidence="10">BM706</strain>
    </source>
</reference>
<dbReference type="SUPFAM" id="SSF53697">
    <property type="entry name" value="SIS domain"/>
    <property type="match status" value="1"/>
</dbReference>
<proteinExistence type="inferred from homology"/>
<evidence type="ECO:0000256" key="4">
    <source>
        <dbReference type="PIRNR" id="PIRNR004692"/>
    </source>
</evidence>
<evidence type="ECO:0000256" key="1">
    <source>
        <dbReference type="ARBA" id="ARBA00008165"/>
    </source>
</evidence>
<accession>A0A2N5ZBN6</accession>
<evidence type="ECO:0000313" key="10">
    <source>
        <dbReference type="EMBL" id="PLX16093.1"/>
    </source>
</evidence>
<keyword evidence="5" id="KW-0862">Zinc</keyword>
<gene>
    <name evidence="10" type="ORF">C0601_10745</name>
</gene>
<dbReference type="Pfam" id="PF00571">
    <property type="entry name" value="CBS"/>
    <property type="match status" value="2"/>
</dbReference>
<dbReference type="GO" id="GO:0097367">
    <property type="term" value="F:carbohydrate derivative binding"/>
    <property type="evidence" value="ECO:0007669"/>
    <property type="project" value="InterPro"/>
</dbReference>
<feature type="domain" description="CBS" evidence="8">
    <location>
        <begin position="269"/>
        <end position="325"/>
    </location>
</feature>
<feature type="site" description="Catalytically relevant" evidence="6">
    <location>
        <position position="101"/>
    </location>
</feature>
<dbReference type="GO" id="GO:0005975">
    <property type="term" value="P:carbohydrate metabolic process"/>
    <property type="evidence" value="ECO:0007669"/>
    <property type="project" value="InterPro"/>
</dbReference>
<evidence type="ECO:0000259" key="8">
    <source>
        <dbReference type="PROSITE" id="PS51371"/>
    </source>
</evidence>
<feature type="binding site" evidence="5">
    <location>
        <position position="72"/>
    </location>
    <ligand>
        <name>Zn(2+)</name>
        <dbReference type="ChEBI" id="CHEBI:29105"/>
    </ligand>
</feature>
<evidence type="ECO:0000313" key="11">
    <source>
        <dbReference type="Proteomes" id="UP000234857"/>
    </source>
</evidence>
<evidence type="ECO:0000259" key="9">
    <source>
        <dbReference type="PROSITE" id="PS51464"/>
    </source>
</evidence>
<dbReference type="InterPro" id="IPR035474">
    <property type="entry name" value="SIS_Kpsf"/>
</dbReference>
<keyword evidence="5" id="KW-0479">Metal-binding</keyword>
<keyword evidence="2" id="KW-0677">Repeat</keyword>
<protein>
    <recommendedName>
        <fullName evidence="12">KpsF/GutQ family sugar-phosphate isomerase</fullName>
    </recommendedName>
</protein>
<dbReference type="CDD" id="cd05014">
    <property type="entry name" value="SIS_Kpsf"/>
    <property type="match status" value="1"/>
</dbReference>
<comment type="similarity">
    <text evidence="1 4">Belongs to the SIS family. GutQ/KpsF subfamily.</text>
</comment>
<name>A0A2N5ZBN6_MUIH1</name>
<dbReference type="EMBL" id="PKTG01000122">
    <property type="protein sequence ID" value="PLX16093.1"/>
    <property type="molecule type" value="Genomic_DNA"/>
</dbReference>
<evidence type="ECO:0000256" key="3">
    <source>
        <dbReference type="ARBA" id="ARBA00023122"/>
    </source>
</evidence>
<keyword evidence="3 7" id="KW-0129">CBS domain</keyword>
<dbReference type="AlphaFoldDB" id="A0A2N5ZBN6"/>
<organism evidence="10 11">
    <name type="scientific">Muiribacterium halophilum</name>
    <dbReference type="NCBI Taxonomy" id="2053465"/>
    <lineage>
        <taxon>Bacteria</taxon>
        <taxon>Candidatus Muiribacteriota</taxon>
        <taxon>Candidatus Muiribacteriia</taxon>
        <taxon>Candidatus Muiribacteriales</taxon>
        <taxon>Candidatus Muiribacteriaceae</taxon>
        <taxon>Candidatus Muiribacterium</taxon>
    </lineage>
</organism>
<feature type="domain" description="CBS" evidence="8">
    <location>
        <begin position="200"/>
        <end position="260"/>
    </location>
</feature>